<sequence length="197" mass="22018">MEYVYTPATDPMGIDGWPTLSEMILTNKRVVIMLEYDANQQQVPWLLNMCSYKWQTPFSSTNPEFPCTVQRPPSQDRNTSADRLYLANHNLNAGTELFGQQILIPNTAAINNTNSNTTDEGAALTTIEQCTGEWGRPRNFLLVGYYNFGNFNGSSLAAAARANNVPQLITVEYCQVKIIGLAWNGSRLMEGAKRQIE</sequence>
<dbReference type="InterPro" id="IPR017946">
    <property type="entry name" value="PLC-like_Pdiesterase_TIM-brl"/>
</dbReference>
<protein>
    <submittedName>
        <fullName evidence="1">Uncharacterized protein</fullName>
    </submittedName>
</protein>
<dbReference type="RefSeq" id="XP_064735417.1">
    <property type="nucleotide sequence ID" value="XM_064869920.1"/>
</dbReference>
<accession>A0ABR0S3A1</accession>
<dbReference type="GeneID" id="89994926"/>
<reference evidence="1 2" key="1">
    <citation type="journal article" date="2023" name="Res Sq">
        <title>Genomic and morphological characterization of Knufia obscura isolated from the Mars 2020 spacecraft assembly facility.</title>
        <authorList>
            <person name="Chander A.M."/>
            <person name="Teixeira M.M."/>
            <person name="Singh N.K."/>
            <person name="Williams M.P."/>
            <person name="Parker C.W."/>
            <person name="Leo P."/>
            <person name="Stajich J.E."/>
            <person name="Torok T."/>
            <person name="Tighe S."/>
            <person name="Mason C.E."/>
            <person name="Venkateswaran K."/>
        </authorList>
    </citation>
    <scope>NUCLEOTIDE SEQUENCE [LARGE SCALE GENOMIC DNA]</scope>
    <source>
        <strain evidence="1 2">CCFEE 5817</strain>
    </source>
</reference>
<name>A0ABR0S3A1_9EURO</name>
<evidence type="ECO:0000313" key="2">
    <source>
        <dbReference type="Proteomes" id="UP001334248"/>
    </source>
</evidence>
<evidence type="ECO:0000313" key="1">
    <source>
        <dbReference type="EMBL" id="KAK5947327.1"/>
    </source>
</evidence>
<dbReference type="Proteomes" id="UP001334248">
    <property type="component" value="Unassembled WGS sequence"/>
</dbReference>
<gene>
    <name evidence="1" type="ORF">PMZ80_001477</name>
</gene>
<dbReference type="Pfam" id="PF26146">
    <property type="entry name" value="PI-PLC_X"/>
    <property type="match status" value="1"/>
</dbReference>
<keyword evidence="2" id="KW-1185">Reference proteome</keyword>
<dbReference type="SUPFAM" id="SSF51695">
    <property type="entry name" value="PLC-like phosphodiesterases"/>
    <property type="match status" value="1"/>
</dbReference>
<proteinExistence type="predicted"/>
<organism evidence="1 2">
    <name type="scientific">Knufia obscura</name>
    <dbReference type="NCBI Taxonomy" id="1635080"/>
    <lineage>
        <taxon>Eukaryota</taxon>
        <taxon>Fungi</taxon>
        <taxon>Dikarya</taxon>
        <taxon>Ascomycota</taxon>
        <taxon>Pezizomycotina</taxon>
        <taxon>Eurotiomycetes</taxon>
        <taxon>Chaetothyriomycetidae</taxon>
        <taxon>Chaetothyriales</taxon>
        <taxon>Trichomeriaceae</taxon>
        <taxon>Knufia</taxon>
    </lineage>
</organism>
<dbReference type="EMBL" id="JAVHJV010000001">
    <property type="protein sequence ID" value="KAK5947327.1"/>
    <property type="molecule type" value="Genomic_DNA"/>
</dbReference>
<comment type="caution">
    <text evidence="1">The sequence shown here is derived from an EMBL/GenBank/DDBJ whole genome shotgun (WGS) entry which is preliminary data.</text>
</comment>